<protein>
    <submittedName>
        <fullName evidence="3">Uncharacterized protein LOC128199680</fullName>
    </submittedName>
</protein>
<gene>
    <name evidence="3" type="primary">LOC128199680</name>
</gene>
<keyword evidence="2" id="KW-1185">Reference proteome</keyword>
<evidence type="ECO:0000313" key="3">
    <source>
        <dbReference type="RefSeq" id="XP_052746181.1"/>
    </source>
</evidence>
<reference evidence="3" key="1">
    <citation type="submission" date="2025-08" db="UniProtKB">
        <authorList>
            <consortium name="RefSeq"/>
        </authorList>
    </citation>
    <scope>IDENTIFICATION</scope>
</reference>
<dbReference type="SUPFAM" id="SSF57756">
    <property type="entry name" value="Retrovirus zinc finger-like domains"/>
    <property type="match status" value="1"/>
</dbReference>
<sequence>MSSSDGNTNLPPTPPPATVLVTNTELLVNETSTSSVAPICETGVQLTSSQGAPRRNQRVPPSYLPPDLPATAAEVKDLGSLVRVVNLLSSISTKAIQEGRSVTASNKRLVILAIDETRKAIAKYEQLVSDNTTTSLTPPGPSQSLNSTCPPPNPIGSLTATTCISPSDDLRKELNTCIKEVRKLRGDLASANATVLSPSYTTTLSYAQMAKRKNVQLQCRDNNTAMQPHSQPVPPSTKPALVISTKNPVGTRQEAVEAFRKSISFREAKYAPSKVTPLSKNKLRVEFDSPQDCDDALRRLRNSSSAQVTAEPVKKLKPMIILKGISEDLPVEDLVEVILEQNVELEKCTKDEMSLKFKRNNRNSKLYNAVFVVSPQLFRAAMPLGRIRVDHQRVHVEEFSPFLQCHKCLQFGHVNKHCRSEQTRCAHCADTTHIAADCPTKEDKHVPPKCFNCSTHNSKFPNKLNVVHLATSLVCPILRNIRDKVNDTIDYGSTQ</sequence>
<feature type="domain" description="CCHC-type" evidence="1">
    <location>
        <begin position="424"/>
        <end position="440"/>
    </location>
</feature>
<evidence type="ECO:0000259" key="1">
    <source>
        <dbReference type="SMART" id="SM00343"/>
    </source>
</evidence>
<dbReference type="Gene3D" id="4.10.60.10">
    <property type="entry name" value="Zinc finger, CCHC-type"/>
    <property type="match status" value="1"/>
</dbReference>
<organism evidence="2 3">
    <name type="scientific">Bicyclus anynana</name>
    <name type="common">Squinting bush brown butterfly</name>
    <dbReference type="NCBI Taxonomy" id="110368"/>
    <lineage>
        <taxon>Eukaryota</taxon>
        <taxon>Metazoa</taxon>
        <taxon>Ecdysozoa</taxon>
        <taxon>Arthropoda</taxon>
        <taxon>Hexapoda</taxon>
        <taxon>Insecta</taxon>
        <taxon>Pterygota</taxon>
        <taxon>Neoptera</taxon>
        <taxon>Endopterygota</taxon>
        <taxon>Lepidoptera</taxon>
        <taxon>Glossata</taxon>
        <taxon>Ditrysia</taxon>
        <taxon>Papilionoidea</taxon>
        <taxon>Nymphalidae</taxon>
        <taxon>Satyrinae</taxon>
        <taxon>Satyrini</taxon>
        <taxon>Mycalesina</taxon>
        <taxon>Bicyclus</taxon>
    </lineage>
</organism>
<dbReference type="GeneID" id="128199680"/>
<accession>A0ABM3M3W1</accession>
<name>A0ABM3M3W1_BICAN</name>
<evidence type="ECO:0000313" key="2">
    <source>
        <dbReference type="Proteomes" id="UP001652582"/>
    </source>
</evidence>
<dbReference type="InterPro" id="IPR001878">
    <property type="entry name" value="Znf_CCHC"/>
</dbReference>
<feature type="domain" description="CCHC-type" evidence="1">
    <location>
        <begin position="404"/>
        <end position="420"/>
    </location>
</feature>
<proteinExistence type="predicted"/>
<dbReference type="InterPro" id="IPR036875">
    <property type="entry name" value="Znf_CCHC_sf"/>
</dbReference>
<dbReference type="RefSeq" id="XP_052746181.1">
    <property type="nucleotide sequence ID" value="XM_052890221.1"/>
</dbReference>
<dbReference type="SMART" id="SM00343">
    <property type="entry name" value="ZnF_C2HC"/>
    <property type="match status" value="2"/>
</dbReference>
<dbReference type="Proteomes" id="UP001652582">
    <property type="component" value="Chromosome 27"/>
</dbReference>